<name>A0ABT8AFE6_9PROT</name>
<protein>
    <submittedName>
        <fullName evidence="1">Uncharacterized protein</fullName>
    </submittedName>
</protein>
<accession>A0ABT8AFE6</accession>
<gene>
    <name evidence="1" type="ORF">QWZ14_29275</name>
</gene>
<organism evidence="1 2">
    <name type="scientific">Paeniroseomonas aquatica</name>
    <dbReference type="NCBI Taxonomy" id="373043"/>
    <lineage>
        <taxon>Bacteria</taxon>
        <taxon>Pseudomonadati</taxon>
        <taxon>Pseudomonadota</taxon>
        <taxon>Alphaproteobacteria</taxon>
        <taxon>Acetobacterales</taxon>
        <taxon>Acetobacteraceae</taxon>
        <taxon>Paeniroseomonas</taxon>
    </lineage>
</organism>
<dbReference type="EMBL" id="JAUFPN010000268">
    <property type="protein sequence ID" value="MDN3568489.1"/>
    <property type="molecule type" value="Genomic_DNA"/>
</dbReference>
<proteinExistence type="predicted"/>
<sequence length="59" mass="6474">VAASYTTQWGTTHTSIETTTRAYAGTESAAAVRHYDKTLERLRAQPVAPQRGRGRGRGR</sequence>
<reference evidence="2" key="1">
    <citation type="journal article" date="2019" name="Int. J. Syst. Evol. Microbiol.">
        <title>The Global Catalogue of Microorganisms (GCM) 10K type strain sequencing project: providing services to taxonomists for standard genome sequencing and annotation.</title>
        <authorList>
            <consortium name="The Broad Institute Genomics Platform"/>
            <consortium name="The Broad Institute Genome Sequencing Center for Infectious Disease"/>
            <person name="Wu L."/>
            <person name="Ma J."/>
        </authorList>
    </citation>
    <scope>NUCLEOTIDE SEQUENCE [LARGE SCALE GENOMIC DNA]</scope>
    <source>
        <strain evidence="2">CECT 7131</strain>
    </source>
</reference>
<dbReference type="RefSeq" id="WP_290320599.1">
    <property type="nucleotide sequence ID" value="NZ_JAUFPN010000268.1"/>
</dbReference>
<feature type="non-terminal residue" evidence="1">
    <location>
        <position position="1"/>
    </location>
</feature>
<keyword evidence="2" id="KW-1185">Reference proteome</keyword>
<comment type="caution">
    <text evidence="1">The sequence shown here is derived from an EMBL/GenBank/DDBJ whole genome shotgun (WGS) entry which is preliminary data.</text>
</comment>
<evidence type="ECO:0000313" key="1">
    <source>
        <dbReference type="EMBL" id="MDN3568489.1"/>
    </source>
</evidence>
<dbReference type="Proteomes" id="UP001529369">
    <property type="component" value="Unassembled WGS sequence"/>
</dbReference>
<evidence type="ECO:0000313" key="2">
    <source>
        <dbReference type="Proteomes" id="UP001529369"/>
    </source>
</evidence>